<dbReference type="OrthoDB" id="5465343at2"/>
<dbReference type="HOGENOM" id="CLU_2583973_0_0_7"/>
<keyword evidence="2" id="KW-0472">Membrane</keyword>
<feature type="compositionally biased region" description="Polar residues" evidence="1">
    <location>
        <begin position="59"/>
        <end position="73"/>
    </location>
</feature>
<evidence type="ECO:0000313" key="4">
    <source>
        <dbReference type="Proteomes" id="UP000002191"/>
    </source>
</evidence>
<organism evidence="3 4">
    <name type="scientific">Pseudodesulfovibrio aespoeensis (strain ATCC 700646 / DSM 10631 / Aspo-2)</name>
    <name type="common">Desulfovibrio aespoeensis</name>
    <dbReference type="NCBI Taxonomy" id="643562"/>
    <lineage>
        <taxon>Bacteria</taxon>
        <taxon>Pseudomonadati</taxon>
        <taxon>Thermodesulfobacteriota</taxon>
        <taxon>Desulfovibrionia</taxon>
        <taxon>Desulfovibrionales</taxon>
        <taxon>Desulfovibrionaceae</taxon>
    </lineage>
</organism>
<sequence>MRKKHDETNDKEPSYGRIMTDLLIPKNLRSNPLRVISGIAFIALIVVFLFAALSRSCQPAQPLDSQPGQQSRAAVSIWIG</sequence>
<keyword evidence="2" id="KW-1133">Transmembrane helix</keyword>
<evidence type="ECO:0000313" key="3">
    <source>
        <dbReference type="EMBL" id="ADU61629.1"/>
    </source>
</evidence>
<proteinExistence type="predicted"/>
<name>E6VYW6_PSEA9</name>
<dbReference type="Proteomes" id="UP000002191">
    <property type="component" value="Chromosome"/>
</dbReference>
<dbReference type="KEGG" id="das:Daes_0611"/>
<feature type="transmembrane region" description="Helical" evidence="2">
    <location>
        <begin position="33"/>
        <end position="53"/>
    </location>
</feature>
<gene>
    <name evidence="3" type="ordered locus">Daes_0611</name>
</gene>
<keyword evidence="2" id="KW-0812">Transmembrane</keyword>
<evidence type="ECO:0000256" key="1">
    <source>
        <dbReference type="SAM" id="MobiDB-lite"/>
    </source>
</evidence>
<protein>
    <submittedName>
        <fullName evidence="3">Uncharacterized protein</fullName>
    </submittedName>
</protein>
<feature type="region of interest" description="Disordered" evidence="1">
    <location>
        <begin position="59"/>
        <end position="80"/>
    </location>
</feature>
<dbReference type="eggNOG" id="ENOG5031JWZ">
    <property type="taxonomic scope" value="Bacteria"/>
</dbReference>
<dbReference type="STRING" id="643562.Daes_0611"/>
<keyword evidence="4" id="KW-1185">Reference proteome</keyword>
<dbReference type="RefSeq" id="WP_013513561.1">
    <property type="nucleotide sequence ID" value="NC_014844.1"/>
</dbReference>
<dbReference type="EMBL" id="CP002431">
    <property type="protein sequence ID" value="ADU61629.1"/>
    <property type="molecule type" value="Genomic_DNA"/>
</dbReference>
<accession>E6VYW6</accession>
<dbReference type="AlphaFoldDB" id="E6VYW6"/>
<reference evidence="3 4" key="2">
    <citation type="journal article" date="2014" name="Genome Announc.">
        <title>Complete Genome Sequence of the Subsurface, Mesophilic Sulfate-Reducing Bacterium Desulfovibrio aespoeensis Aspo-2.</title>
        <authorList>
            <person name="Pedersen K."/>
            <person name="Bengtsson A."/>
            <person name="Edlund J."/>
            <person name="Rabe L."/>
            <person name="Hazen T."/>
            <person name="Chakraborty R."/>
            <person name="Goodwin L."/>
            <person name="Shapiro N."/>
        </authorList>
    </citation>
    <scope>NUCLEOTIDE SEQUENCE [LARGE SCALE GENOMIC DNA]</scope>
    <source>
        <strain evidence="4">ATCC 700646 / DSM 10631 / Aspo-2</strain>
    </source>
</reference>
<evidence type="ECO:0000256" key="2">
    <source>
        <dbReference type="SAM" id="Phobius"/>
    </source>
</evidence>
<reference evidence="4" key="1">
    <citation type="submission" date="2010-12" db="EMBL/GenBank/DDBJ databases">
        <title>Complete sequence of Desulfovibrio aespoeensis Aspo-2.</title>
        <authorList>
            <consortium name="US DOE Joint Genome Institute"/>
            <person name="Lucas S."/>
            <person name="Copeland A."/>
            <person name="Lapidus A."/>
            <person name="Cheng J.-F."/>
            <person name="Goodwin L."/>
            <person name="Pitluck S."/>
            <person name="Chertkov O."/>
            <person name="Misra M."/>
            <person name="Detter J.C."/>
            <person name="Han C."/>
            <person name="Tapia R."/>
            <person name="Land M."/>
            <person name="Hauser L."/>
            <person name="Kyrpides N."/>
            <person name="Ivanova N."/>
            <person name="Ovchinnikova G."/>
            <person name="Pedersen K."/>
            <person name="Jagevall S."/>
            <person name="Hazen T."/>
            <person name="Woyke T."/>
        </authorList>
    </citation>
    <scope>NUCLEOTIDE SEQUENCE [LARGE SCALE GENOMIC DNA]</scope>
    <source>
        <strain evidence="4">ATCC 700646 / DSM 10631 / Aspo-2</strain>
    </source>
</reference>